<reference evidence="2 3" key="1">
    <citation type="journal article" date="2019" name="J. Hered.">
        <title>An Improved Genome Assembly for Drosophila navojoa, the Basal Species in the mojavensis Cluster.</title>
        <authorList>
            <person name="Vanderlinde T."/>
            <person name="Dupim E.G."/>
            <person name="Nazario-Yepiz N.O."/>
            <person name="Carvalho A.B."/>
        </authorList>
    </citation>
    <scope>NUCLEOTIDE SEQUENCE [LARGE SCALE GENOMIC DNA]</scope>
    <source>
        <strain evidence="2">Navoj_Jal97</strain>
        <tissue evidence="2">Whole organism</tissue>
    </source>
</reference>
<organism evidence="2 3">
    <name type="scientific">Drosophila navojoa</name>
    <name type="common">Fruit fly</name>
    <dbReference type="NCBI Taxonomy" id="7232"/>
    <lineage>
        <taxon>Eukaryota</taxon>
        <taxon>Metazoa</taxon>
        <taxon>Ecdysozoa</taxon>
        <taxon>Arthropoda</taxon>
        <taxon>Hexapoda</taxon>
        <taxon>Insecta</taxon>
        <taxon>Pterygota</taxon>
        <taxon>Neoptera</taxon>
        <taxon>Endopterygota</taxon>
        <taxon>Diptera</taxon>
        <taxon>Brachycera</taxon>
        <taxon>Muscomorpha</taxon>
        <taxon>Ephydroidea</taxon>
        <taxon>Drosophilidae</taxon>
        <taxon>Drosophila</taxon>
    </lineage>
</organism>
<name>A0A484BDC8_DRONA</name>
<gene>
    <name evidence="2" type="ORF">AWZ03_006740</name>
</gene>
<sequence>MIASWKIFDKEKLTYSSYIPEFEQMFMKKNKELSFGPRYYQPTNPASAELIILEDLGNRSFKNVNRQMGFDMAHTRAALDKLAQFHAASAVRFEVRGAYPEMYDRNLCSEEDKFKEFRETQANSLIKALPLYNAAYMESELQTYTSNAPDMFQARAPKFEDEFCCLNHGDLHCNNIMFQYDEHGEITETYFIDLQMSRYCSPAQDLIYVLLSSVSFELKLSKFDYFVFYYHSKLVEYLKLLDYTQPMPTLTALHIAILNHGDWVYPVISLLLPLLLIDPSEKANMDTMMDQESEGDQLRTTMFGHRTVVQEYKQLLPWAHNRGLFVYKTGN</sequence>
<dbReference type="OMA" id="FYCNNIM"/>
<dbReference type="InterPro" id="IPR004119">
    <property type="entry name" value="EcKL"/>
</dbReference>
<keyword evidence="3" id="KW-1185">Reference proteome</keyword>
<dbReference type="Pfam" id="PF02958">
    <property type="entry name" value="EcKL"/>
    <property type="match status" value="1"/>
</dbReference>
<dbReference type="InterPro" id="IPR015897">
    <property type="entry name" value="CHK_kinase-like"/>
</dbReference>
<comment type="caution">
    <text evidence="2">The sequence shown here is derived from an EMBL/GenBank/DDBJ whole genome shotgun (WGS) entry which is preliminary data.</text>
</comment>
<dbReference type="EMBL" id="LSRL02000052">
    <property type="protein sequence ID" value="TDG46856.1"/>
    <property type="molecule type" value="Genomic_DNA"/>
</dbReference>
<dbReference type="InterPro" id="IPR011009">
    <property type="entry name" value="Kinase-like_dom_sf"/>
</dbReference>
<evidence type="ECO:0000313" key="2">
    <source>
        <dbReference type="EMBL" id="TDG46856.1"/>
    </source>
</evidence>
<evidence type="ECO:0000313" key="3">
    <source>
        <dbReference type="Proteomes" id="UP000295192"/>
    </source>
</evidence>
<feature type="domain" description="CHK kinase-like" evidence="1">
    <location>
        <begin position="51"/>
        <end position="240"/>
    </location>
</feature>
<protein>
    <recommendedName>
        <fullName evidence="1">CHK kinase-like domain-containing protein</fullName>
    </recommendedName>
</protein>
<dbReference type="OrthoDB" id="191037at2759"/>
<dbReference type="PANTHER" id="PTHR11012:SF6">
    <property type="entry name" value="CHK DOMAIN OV1-RELATED"/>
    <property type="match status" value="1"/>
</dbReference>
<dbReference type="STRING" id="7232.A0A484BDC8"/>
<dbReference type="PANTHER" id="PTHR11012">
    <property type="entry name" value="PROTEIN KINASE-LIKE DOMAIN-CONTAINING"/>
    <property type="match status" value="1"/>
</dbReference>
<dbReference type="SMART" id="SM00587">
    <property type="entry name" value="CHK"/>
    <property type="match status" value="1"/>
</dbReference>
<dbReference type="SUPFAM" id="SSF56112">
    <property type="entry name" value="Protein kinase-like (PK-like)"/>
    <property type="match status" value="1"/>
</dbReference>
<dbReference type="Proteomes" id="UP000295192">
    <property type="component" value="Unassembled WGS sequence"/>
</dbReference>
<evidence type="ECO:0000259" key="1">
    <source>
        <dbReference type="SMART" id="SM00587"/>
    </source>
</evidence>
<proteinExistence type="predicted"/>
<accession>A0A484BDC8</accession>
<dbReference type="AlphaFoldDB" id="A0A484BDC8"/>
<dbReference type="Gene3D" id="3.90.1200.10">
    <property type="match status" value="1"/>
</dbReference>